<feature type="non-terminal residue" evidence="1">
    <location>
        <position position="40"/>
    </location>
</feature>
<keyword evidence="2" id="KW-1185">Reference proteome</keyword>
<comment type="caution">
    <text evidence="1">The sequence shown here is derived from an EMBL/GenBank/DDBJ whole genome shotgun (WGS) entry which is preliminary data.</text>
</comment>
<name>A0A7J8ZQH2_9ROSI</name>
<dbReference type="EMBL" id="JABEZV010000006">
    <property type="protein sequence ID" value="MBA0714063.1"/>
    <property type="molecule type" value="Genomic_DNA"/>
</dbReference>
<reference evidence="1 2" key="1">
    <citation type="journal article" date="2019" name="Genome Biol. Evol.">
        <title>Insights into the evolution of the New World diploid cottons (Gossypium, subgenus Houzingenia) based on genome sequencing.</title>
        <authorList>
            <person name="Grover C.E."/>
            <person name="Arick M.A. 2nd"/>
            <person name="Thrash A."/>
            <person name="Conover J.L."/>
            <person name="Sanders W.S."/>
            <person name="Peterson D.G."/>
            <person name="Frelichowski J.E."/>
            <person name="Scheffler J.A."/>
            <person name="Scheffler B.E."/>
            <person name="Wendel J.F."/>
        </authorList>
    </citation>
    <scope>NUCLEOTIDE SEQUENCE [LARGE SCALE GENOMIC DNA]</scope>
    <source>
        <strain evidence="1">4</strain>
        <tissue evidence="1">Leaf</tissue>
    </source>
</reference>
<proteinExistence type="predicted"/>
<gene>
    <name evidence="1" type="ORF">Golax_013059</name>
</gene>
<accession>A0A7J8ZQH2</accession>
<sequence length="40" mass="4063">MAIGILSTLLAKSETILGSGHSSVVSMNLFVALLCGCIVI</sequence>
<dbReference type="AlphaFoldDB" id="A0A7J8ZQH2"/>
<evidence type="ECO:0000313" key="1">
    <source>
        <dbReference type="EMBL" id="MBA0714063.1"/>
    </source>
</evidence>
<organism evidence="1 2">
    <name type="scientific">Gossypium laxum</name>
    <dbReference type="NCBI Taxonomy" id="34288"/>
    <lineage>
        <taxon>Eukaryota</taxon>
        <taxon>Viridiplantae</taxon>
        <taxon>Streptophyta</taxon>
        <taxon>Embryophyta</taxon>
        <taxon>Tracheophyta</taxon>
        <taxon>Spermatophyta</taxon>
        <taxon>Magnoliopsida</taxon>
        <taxon>eudicotyledons</taxon>
        <taxon>Gunneridae</taxon>
        <taxon>Pentapetalae</taxon>
        <taxon>rosids</taxon>
        <taxon>malvids</taxon>
        <taxon>Malvales</taxon>
        <taxon>Malvaceae</taxon>
        <taxon>Malvoideae</taxon>
        <taxon>Gossypium</taxon>
    </lineage>
</organism>
<dbReference type="Proteomes" id="UP000593574">
    <property type="component" value="Unassembled WGS sequence"/>
</dbReference>
<evidence type="ECO:0000313" key="2">
    <source>
        <dbReference type="Proteomes" id="UP000593574"/>
    </source>
</evidence>
<protein>
    <submittedName>
        <fullName evidence="1">Uncharacterized protein</fullName>
    </submittedName>
</protein>